<evidence type="ECO:0000313" key="1">
    <source>
        <dbReference type="EMBL" id="GAI42822.1"/>
    </source>
</evidence>
<dbReference type="AlphaFoldDB" id="X1NFJ9"/>
<accession>X1NFJ9</accession>
<dbReference type="SUPFAM" id="SSF51161">
    <property type="entry name" value="Trimeric LpxA-like enzymes"/>
    <property type="match status" value="1"/>
</dbReference>
<dbReference type="EMBL" id="BARV01026604">
    <property type="protein sequence ID" value="GAI42822.1"/>
    <property type="molecule type" value="Genomic_DNA"/>
</dbReference>
<protein>
    <recommendedName>
        <fullName evidence="2">UDP-N-acetylglucosamine pyrophosphorylase</fullName>
    </recommendedName>
</protein>
<name>X1NFJ9_9ZZZZ</name>
<reference evidence="1" key="1">
    <citation type="journal article" date="2014" name="Front. Microbiol.">
        <title>High frequency of phylogenetically diverse reductive dehalogenase-homologous genes in deep subseafloor sedimentary metagenomes.</title>
        <authorList>
            <person name="Kawai M."/>
            <person name="Futagami T."/>
            <person name="Toyoda A."/>
            <person name="Takaki Y."/>
            <person name="Nishi S."/>
            <person name="Hori S."/>
            <person name="Arai W."/>
            <person name="Tsubouchi T."/>
            <person name="Morono Y."/>
            <person name="Uchiyama I."/>
            <person name="Ito T."/>
            <person name="Fujiyama A."/>
            <person name="Inagaki F."/>
            <person name="Takami H."/>
        </authorList>
    </citation>
    <scope>NUCLEOTIDE SEQUENCE</scope>
    <source>
        <strain evidence="1">Expedition CK06-06</strain>
    </source>
</reference>
<proteinExistence type="predicted"/>
<organism evidence="1">
    <name type="scientific">marine sediment metagenome</name>
    <dbReference type="NCBI Taxonomy" id="412755"/>
    <lineage>
        <taxon>unclassified sequences</taxon>
        <taxon>metagenomes</taxon>
        <taxon>ecological metagenomes</taxon>
    </lineage>
</organism>
<comment type="caution">
    <text evidence="1">The sequence shown here is derived from an EMBL/GenBank/DDBJ whole genome shotgun (WGS) entry which is preliminary data.</text>
</comment>
<gene>
    <name evidence="1" type="ORF">S06H3_42957</name>
</gene>
<dbReference type="Gene3D" id="2.160.10.10">
    <property type="entry name" value="Hexapeptide repeat proteins"/>
    <property type="match status" value="1"/>
</dbReference>
<sequence length="253" mass="27160">MKDVSNFSKVEQLIRKGVKIYSPENITIGEDVSVDGISGDRVVIHSGCKIYGSTTLIMAGCEIGYEGPVTIENCQLGPHVQLKGGFFSQSTFLEKISLGSGAHIRAGCLLEEEAKGAHTVGLKQTILFPFVTLGSLINFCDCLMAGGTDKKNHSEVGSSYIHFNYTPDQDKATPSLIGDVPKGVMLNQKPIFLGGQGGLVGPLRIGYGTVIASGTIYRKDFLKGDRLLFSGSNVKKQQPIYPGLYTGIRRIIG</sequence>
<evidence type="ECO:0008006" key="2">
    <source>
        <dbReference type="Google" id="ProtNLM"/>
    </source>
</evidence>
<dbReference type="InterPro" id="IPR011004">
    <property type="entry name" value="Trimer_LpxA-like_sf"/>
</dbReference>
<feature type="non-terminal residue" evidence="1">
    <location>
        <position position="253"/>
    </location>
</feature>